<evidence type="ECO:0000256" key="3">
    <source>
        <dbReference type="ARBA" id="ARBA00012560"/>
    </source>
</evidence>
<evidence type="ECO:0000256" key="8">
    <source>
        <dbReference type="ARBA" id="ARBA00031423"/>
    </source>
</evidence>
<protein>
    <recommendedName>
        <fullName evidence="4">4-alpha-glucanotransferase</fullName>
        <ecNumber evidence="3">2.4.1.25</ecNumber>
    </recommendedName>
    <alternativeName>
        <fullName evidence="8">Amylomaltase</fullName>
    </alternativeName>
    <alternativeName>
        <fullName evidence="9">Disproportionating enzyme</fullName>
    </alternativeName>
</protein>
<dbReference type="PANTHER" id="PTHR32438:SF5">
    <property type="entry name" value="4-ALPHA-GLUCANOTRANSFERASE DPE1, CHLOROPLASTIC_AMYLOPLASTIC"/>
    <property type="match status" value="1"/>
</dbReference>
<comment type="catalytic activity">
    <reaction evidence="1">
        <text>Transfers a segment of a (1-&gt;4)-alpha-D-glucan to a new position in an acceptor, which may be glucose or a (1-&gt;4)-alpha-D-glucan.</text>
        <dbReference type="EC" id="2.4.1.25"/>
    </reaction>
</comment>
<evidence type="ECO:0000256" key="4">
    <source>
        <dbReference type="ARBA" id="ARBA00020295"/>
    </source>
</evidence>
<evidence type="ECO:0000259" key="10">
    <source>
        <dbReference type="SMART" id="SM00642"/>
    </source>
</evidence>
<feature type="domain" description="Glycosyl hydrolase family 13 catalytic" evidence="10">
    <location>
        <begin position="137"/>
        <end position="551"/>
    </location>
</feature>
<keyword evidence="6 11" id="KW-0808">Transferase</keyword>
<dbReference type="SUPFAM" id="SSF51011">
    <property type="entry name" value="Glycosyl hydrolase domain"/>
    <property type="match status" value="1"/>
</dbReference>
<proteinExistence type="inferred from homology"/>
<dbReference type="CDD" id="cd11338">
    <property type="entry name" value="AmyAc_CMD"/>
    <property type="match status" value="1"/>
</dbReference>
<dbReference type="InterPro" id="IPR004185">
    <property type="entry name" value="Glyco_hydro_13_lg-like_dom"/>
</dbReference>
<keyword evidence="5 11" id="KW-0328">Glycosyltransferase</keyword>
<dbReference type="Pfam" id="PF00128">
    <property type="entry name" value="Alpha-amylase"/>
    <property type="match status" value="1"/>
</dbReference>
<reference evidence="11 12" key="1">
    <citation type="submission" date="2024-01" db="EMBL/GenBank/DDBJ databases">
        <title>Description of Olsenella sp. nov., isolated from pig feces.</title>
        <authorList>
            <person name="Chang Y.-H."/>
        </authorList>
    </citation>
    <scope>NUCLEOTIDE SEQUENCE [LARGE SCALE GENOMIC DNA]</scope>
    <source>
        <strain evidence="11 12">YH-ols2223</strain>
    </source>
</reference>
<keyword evidence="12" id="KW-1185">Reference proteome</keyword>
<dbReference type="RefSeq" id="WP_330958262.1">
    <property type="nucleotide sequence ID" value="NZ_JAZGJQ010000005.1"/>
</dbReference>
<dbReference type="Pfam" id="PF02446">
    <property type="entry name" value="Glyco_hydro_77"/>
    <property type="match status" value="2"/>
</dbReference>
<dbReference type="EC" id="2.4.1.25" evidence="3"/>
<dbReference type="GO" id="GO:0004134">
    <property type="term" value="F:4-alpha-glucanotransferase activity"/>
    <property type="evidence" value="ECO:0007669"/>
    <property type="project" value="UniProtKB-EC"/>
</dbReference>
<dbReference type="InterPro" id="IPR003385">
    <property type="entry name" value="Glyco_hydro_77"/>
</dbReference>
<gene>
    <name evidence="11" type="ORF">VXJ25_05750</name>
</gene>
<dbReference type="Gene3D" id="3.20.20.80">
    <property type="entry name" value="Glycosidases"/>
    <property type="match status" value="3"/>
</dbReference>
<organism evidence="11 12">
    <name type="scientific">Olsenella absiana</name>
    <dbReference type="NCBI Taxonomy" id="3115222"/>
    <lineage>
        <taxon>Bacteria</taxon>
        <taxon>Bacillati</taxon>
        <taxon>Actinomycetota</taxon>
        <taxon>Coriobacteriia</taxon>
        <taxon>Coriobacteriales</taxon>
        <taxon>Atopobiaceae</taxon>
        <taxon>Olsenella</taxon>
    </lineage>
</organism>
<dbReference type="Proteomes" id="UP001332931">
    <property type="component" value="Unassembled WGS sequence"/>
</dbReference>
<dbReference type="InterPro" id="IPR006047">
    <property type="entry name" value="GH13_cat_dom"/>
</dbReference>
<evidence type="ECO:0000256" key="7">
    <source>
        <dbReference type="ARBA" id="ARBA00023277"/>
    </source>
</evidence>
<dbReference type="Gene3D" id="3.90.400.10">
    <property type="entry name" value="Oligo-1,6-glucosidase, Domain 2"/>
    <property type="match status" value="1"/>
</dbReference>
<keyword evidence="7" id="KW-0119">Carbohydrate metabolism</keyword>
<comment type="caution">
    <text evidence="11">The sequence shown here is derived from an EMBL/GenBank/DDBJ whole genome shotgun (WGS) entry which is preliminary data.</text>
</comment>
<dbReference type="EMBL" id="JAZGJQ010000005">
    <property type="protein sequence ID" value="MEE6147493.1"/>
    <property type="molecule type" value="Genomic_DNA"/>
</dbReference>
<comment type="similarity">
    <text evidence="2">Belongs to the disproportionating enzyme family.</text>
</comment>
<evidence type="ECO:0000313" key="11">
    <source>
        <dbReference type="EMBL" id="MEE6147493.1"/>
    </source>
</evidence>
<name>A0ABU7RAF9_9ACTN</name>
<dbReference type="CDD" id="cd02857">
    <property type="entry name" value="E_set_CDase_PDE_N"/>
    <property type="match status" value="1"/>
</dbReference>
<accession>A0ABU7RAF9</accession>
<dbReference type="SUPFAM" id="SSF51445">
    <property type="entry name" value="(Trans)glycosidases"/>
    <property type="match status" value="2"/>
</dbReference>
<dbReference type="PANTHER" id="PTHR32438">
    <property type="entry name" value="4-ALPHA-GLUCANOTRANSFERASE DPE1, CHLOROPLASTIC/AMYLOPLASTIC"/>
    <property type="match status" value="1"/>
</dbReference>
<dbReference type="InterPro" id="IPR045857">
    <property type="entry name" value="O16G_dom_2"/>
</dbReference>
<evidence type="ECO:0000313" key="12">
    <source>
        <dbReference type="Proteomes" id="UP001332931"/>
    </source>
</evidence>
<dbReference type="InterPro" id="IPR017853">
    <property type="entry name" value="GH"/>
</dbReference>
<evidence type="ECO:0000256" key="2">
    <source>
        <dbReference type="ARBA" id="ARBA00005684"/>
    </source>
</evidence>
<evidence type="ECO:0000256" key="1">
    <source>
        <dbReference type="ARBA" id="ARBA00000439"/>
    </source>
</evidence>
<evidence type="ECO:0000256" key="6">
    <source>
        <dbReference type="ARBA" id="ARBA00022679"/>
    </source>
</evidence>
<evidence type="ECO:0000256" key="5">
    <source>
        <dbReference type="ARBA" id="ARBA00022676"/>
    </source>
</evidence>
<sequence length="1089" mass="123125">MRAKHSTSCSSYRRPFGAAKLGGAITLGIDVWDERDPKARLRLWVDGEGETLLDMEGSEQGDHVHFEVSFTPSKTEIIWYSFLLTADDGAVWRYGAREECKVGEGAFAMGEPPSFQITVYTPRYVVPEWYRRGIVYQIFPDRFHRGADWERRVRDALGPKRNGPGRDLVADWNTPPSYRKDEFGRIRVWDFYGGTLEGVREKLGYLEGLGVTVIYLNPIFEAASNHRYDTADYMRIDPMLGDEESFRRLCRDARAHGISIILDGVFNHTGCDSRYFNKYGNYPEKGAYESADSPYASWYNFTDDERDQYVSWWGVDDLPDVNEEDPGYREFICGENGVVRKWLRLGASGWRLDVADELPDDFIADIKRAALAEKDDAVVIGEVWEDATNKVSYGKLRAYLQGSELDGTMNYPLRGALLDYLRGRASAQQLADSLETLRENYPEEAFYQELNLLGSHDRERLLTMLGAPDADSLNDDQRRDFRMSAGQRGLAVSRLWVAALLQMTLPGVPCVYYGDEAGLEGYTDPYNRAPFPWGREDKDCLAIYRNAIAVRKTLKVFETGDFRPFALTESVFGFTRTDGDTTVCVLANASLKDSATVEVPMYGAQVDDIVQGKAPKVAGDGRTCQVFLWPLGTSVLYYHDRVRLQRPMERGMGVLCHVTSVPNAGAPGTLGAPAERFVDFLADCGQTYWQVLPVNPTDQFGSPYAGLSAFAGNPLLIEGFQTRLDELVADLDSDRGYARFCEENEDWLRPYATFCAIKEEVGEDVPWQRWPKEFASYSPRLSRDPRLAASFEVHRRTQYVFDCQWHRLKNYANDRGVQIIGDIPMYVSGDSADVWAERSAFDLTPEGYAAGRAGTPPDQFAADGQLWGNPTYRWADLERGGYQWWVRRFRRMMDLYDYVRLDHFLGFSSYYCIPEGAKATEGAWRFGPGKDLFDVARRELGPLPFIGEDLGTVTPAVRLLVSSTGFPGMDVVLFSDGDPEQGYQPAPDKVVYTSTHDTQTLLGWVKSRYGSENPERIYFDLMRKCLASPADVVMVPLQDVLALDDSARMNVPGVAERNWSWQADEGAVEASRTFLAELARDSDRLHNRR</sequence>
<evidence type="ECO:0000256" key="9">
    <source>
        <dbReference type="ARBA" id="ARBA00031501"/>
    </source>
</evidence>
<dbReference type="SMART" id="SM00642">
    <property type="entry name" value="Aamy"/>
    <property type="match status" value="1"/>
</dbReference>